<dbReference type="InterPro" id="IPR005358">
    <property type="entry name" value="Puta_zinc/iron-chelating_dom"/>
</dbReference>
<reference evidence="1 2" key="1">
    <citation type="submission" date="2016-03" db="EMBL/GenBank/DDBJ databases">
        <authorList>
            <person name="Ploux O."/>
        </authorList>
    </citation>
    <scope>NUCLEOTIDE SEQUENCE [LARGE SCALE GENOMIC DNA]</scope>
    <source>
        <strain evidence="1 2">R-45378</strain>
    </source>
</reference>
<dbReference type="RefSeq" id="WP_064042174.1">
    <property type="nucleotide sequence ID" value="NZ_LUUJ01000116.1"/>
</dbReference>
<proteinExistence type="predicted"/>
<dbReference type="Proteomes" id="UP000077857">
    <property type="component" value="Unassembled WGS sequence"/>
</dbReference>
<dbReference type="OrthoDB" id="9806610at2"/>
<protein>
    <recommendedName>
        <fullName evidence="3">Zinc/iron-chelating domain-containing protein</fullName>
    </recommendedName>
</protein>
<dbReference type="Pfam" id="PF03692">
    <property type="entry name" value="CxxCxxCC"/>
    <property type="match status" value="1"/>
</dbReference>
<gene>
    <name evidence="1" type="ORF">A1507_19590</name>
</gene>
<comment type="caution">
    <text evidence="1">The sequence shown here is derived from an EMBL/GenBank/DDBJ whole genome shotgun (WGS) entry which is preliminary data.</text>
</comment>
<evidence type="ECO:0000313" key="1">
    <source>
        <dbReference type="EMBL" id="OAI11803.1"/>
    </source>
</evidence>
<sequence>MAKKVPAQVNLTLYGKPLQLKFAVPADKVTPLGVLPALQQIDNQFVDTAVEAFVDRDRPISCRAGCGACCRQVVPLAEFEAYHIAAVVERLPEPRRSALKQRFADGCAQLDRIGWLAKLQQQLQQGTTHDAVQSHALDYFRQNIACPFLEDESCSIHPERPLACREYLVTSPAEHCREPAPDTVEHIELKFQVSRLVRKLWHTGHITQPDSVPMIYALQWVKTHPNQFPKKRGPEWMQEFFAYLGKP</sequence>
<accession>A0A177N2V9</accession>
<dbReference type="EMBL" id="LUUJ01000116">
    <property type="protein sequence ID" value="OAI11803.1"/>
    <property type="molecule type" value="Genomic_DNA"/>
</dbReference>
<evidence type="ECO:0000313" key="2">
    <source>
        <dbReference type="Proteomes" id="UP000077857"/>
    </source>
</evidence>
<evidence type="ECO:0008006" key="3">
    <source>
        <dbReference type="Google" id="ProtNLM"/>
    </source>
</evidence>
<organism evidence="1 2">
    <name type="scientific">Methylomonas koyamae</name>
    <dbReference type="NCBI Taxonomy" id="702114"/>
    <lineage>
        <taxon>Bacteria</taxon>
        <taxon>Pseudomonadati</taxon>
        <taxon>Pseudomonadota</taxon>
        <taxon>Gammaproteobacteria</taxon>
        <taxon>Methylococcales</taxon>
        <taxon>Methylococcaceae</taxon>
        <taxon>Methylomonas</taxon>
    </lineage>
</organism>
<name>A0A177N2V9_9GAMM</name>
<dbReference type="AlphaFoldDB" id="A0A177N2V9"/>